<proteinExistence type="predicted"/>
<evidence type="ECO:0000313" key="2">
    <source>
        <dbReference type="EMBL" id="CAE1237615.1"/>
    </source>
</evidence>
<name>A0A812BNX6_ACAPH</name>
<dbReference type="Proteomes" id="UP000597762">
    <property type="component" value="Unassembled WGS sequence"/>
</dbReference>
<keyword evidence="1" id="KW-1133">Transmembrane helix</keyword>
<keyword evidence="3" id="KW-1185">Reference proteome</keyword>
<evidence type="ECO:0000256" key="1">
    <source>
        <dbReference type="SAM" id="Phobius"/>
    </source>
</evidence>
<gene>
    <name evidence="2" type="ORF">SPHA_20894</name>
</gene>
<evidence type="ECO:0000313" key="3">
    <source>
        <dbReference type="Proteomes" id="UP000597762"/>
    </source>
</evidence>
<sequence length="163" mass="19058">MLFPGKEIPFLHYCLIHLTVFLEKALIFLRDRLIHLHALSWEGFNSLLRDQRLLIPLLRDCLIHFTCSFLSFSFVTVSFILHALSWRKALIPSFVTVLIHFTCSFLSFFNSSPSKALNSSSFLIHFTSLSFSFSILRDCLIHFTCSFPFLRDCLIHFFMLFPL</sequence>
<feature type="transmembrane region" description="Helical" evidence="1">
    <location>
        <begin position="90"/>
        <end position="109"/>
    </location>
</feature>
<reference evidence="2" key="1">
    <citation type="submission" date="2021-01" db="EMBL/GenBank/DDBJ databases">
        <authorList>
            <person name="Li R."/>
            <person name="Bekaert M."/>
        </authorList>
    </citation>
    <scope>NUCLEOTIDE SEQUENCE</scope>
    <source>
        <strain evidence="2">Farmed</strain>
    </source>
</reference>
<comment type="caution">
    <text evidence="2">The sequence shown here is derived from an EMBL/GenBank/DDBJ whole genome shotgun (WGS) entry which is preliminary data.</text>
</comment>
<dbReference type="AlphaFoldDB" id="A0A812BNX6"/>
<dbReference type="EMBL" id="CAHIKZ030000766">
    <property type="protein sequence ID" value="CAE1237615.1"/>
    <property type="molecule type" value="Genomic_DNA"/>
</dbReference>
<keyword evidence="1" id="KW-0812">Transmembrane</keyword>
<organism evidence="2 3">
    <name type="scientific">Acanthosepion pharaonis</name>
    <name type="common">Pharaoh cuttlefish</name>
    <name type="synonym">Sepia pharaonis</name>
    <dbReference type="NCBI Taxonomy" id="158019"/>
    <lineage>
        <taxon>Eukaryota</taxon>
        <taxon>Metazoa</taxon>
        <taxon>Spiralia</taxon>
        <taxon>Lophotrochozoa</taxon>
        <taxon>Mollusca</taxon>
        <taxon>Cephalopoda</taxon>
        <taxon>Coleoidea</taxon>
        <taxon>Decapodiformes</taxon>
        <taxon>Sepiida</taxon>
        <taxon>Sepiina</taxon>
        <taxon>Sepiidae</taxon>
        <taxon>Acanthosepion</taxon>
    </lineage>
</organism>
<accession>A0A812BNX6</accession>
<feature type="transmembrane region" description="Helical" evidence="1">
    <location>
        <begin position="61"/>
        <end position="84"/>
    </location>
</feature>
<keyword evidence="1" id="KW-0472">Membrane</keyword>
<protein>
    <submittedName>
        <fullName evidence="2">Uncharacterized protein</fullName>
    </submittedName>
</protein>